<reference evidence="2 3" key="1">
    <citation type="submission" date="2019-03" db="EMBL/GenBank/DDBJ databases">
        <title>Draft genome sequences of novel Actinobacteria.</title>
        <authorList>
            <person name="Sahin N."/>
            <person name="Ay H."/>
            <person name="Saygin H."/>
        </authorList>
    </citation>
    <scope>NUCLEOTIDE SEQUENCE [LARGE SCALE GENOMIC DNA]</scope>
    <source>
        <strain evidence="2 3">6K102</strain>
    </source>
</reference>
<dbReference type="InterPro" id="IPR029058">
    <property type="entry name" value="AB_hydrolase_fold"/>
</dbReference>
<proteinExistence type="predicted"/>
<sequence length="284" mass="31172">MPQPTFVFVHGNYASAQYWAWTAQELTLRGHRALAVDLPGHGSDAHIPVSYLTQDLEAFATEPSPTAAITADDHVAHVEDVVRRAHAHGPVILAGHASAGVVLSLVANRVPDLLARLVYVSAFCCTDLPSMSAYTPGAIETEEHRVFGELVDLREMIERLGVIRINWAGDDPGQHAAFKALNAHTASDAEVRALRNQLQPDEPAGFVVTDARGNPGTWGRVPRTYIRFAQNRFLPPELQDRWIAEADRLTPGNTFDVHTVNVPHFAPRSQEVVDILHDLAARRS</sequence>
<dbReference type="Proteomes" id="UP000295136">
    <property type="component" value="Unassembled WGS sequence"/>
</dbReference>
<dbReference type="InterPro" id="IPR052897">
    <property type="entry name" value="Sec-Metab_Biosynth_Hydrolase"/>
</dbReference>
<keyword evidence="3" id="KW-1185">Reference proteome</keyword>
<evidence type="ECO:0000259" key="1">
    <source>
        <dbReference type="Pfam" id="PF12697"/>
    </source>
</evidence>
<organism evidence="2 3">
    <name type="scientific">Nonomuraea mesophila</name>
    <dbReference type="NCBI Taxonomy" id="2530382"/>
    <lineage>
        <taxon>Bacteria</taxon>
        <taxon>Bacillati</taxon>
        <taxon>Actinomycetota</taxon>
        <taxon>Actinomycetes</taxon>
        <taxon>Streptosporangiales</taxon>
        <taxon>Streptosporangiaceae</taxon>
        <taxon>Nonomuraea</taxon>
    </lineage>
</organism>
<evidence type="ECO:0000313" key="2">
    <source>
        <dbReference type="EMBL" id="TDE52779.1"/>
    </source>
</evidence>
<name>A0A4V2ZAF2_9ACTN</name>
<dbReference type="SUPFAM" id="SSF53474">
    <property type="entry name" value="alpha/beta-Hydrolases"/>
    <property type="match status" value="1"/>
</dbReference>
<dbReference type="PANTHER" id="PTHR37017">
    <property type="entry name" value="AB HYDROLASE-1 DOMAIN-CONTAINING PROTEIN-RELATED"/>
    <property type="match status" value="1"/>
</dbReference>
<accession>A0A4V2ZAF2</accession>
<evidence type="ECO:0000313" key="3">
    <source>
        <dbReference type="Proteomes" id="UP000295136"/>
    </source>
</evidence>
<feature type="domain" description="AB hydrolase-1" evidence="1">
    <location>
        <begin position="6"/>
        <end position="257"/>
    </location>
</feature>
<dbReference type="EMBL" id="SMLD01000041">
    <property type="protein sequence ID" value="TDE52779.1"/>
    <property type="molecule type" value="Genomic_DNA"/>
</dbReference>
<dbReference type="AlphaFoldDB" id="A0A4V2ZAF2"/>
<protein>
    <submittedName>
        <fullName evidence="2">Alpha/beta fold hydrolase</fullName>
    </submittedName>
</protein>
<dbReference type="Pfam" id="PF12697">
    <property type="entry name" value="Abhydrolase_6"/>
    <property type="match status" value="1"/>
</dbReference>
<keyword evidence="2" id="KW-0378">Hydrolase</keyword>
<dbReference type="PANTHER" id="PTHR37017:SF11">
    <property type="entry name" value="ESTERASE_LIPASE_THIOESTERASE DOMAIN-CONTAINING PROTEIN"/>
    <property type="match status" value="1"/>
</dbReference>
<comment type="caution">
    <text evidence="2">The sequence shown here is derived from an EMBL/GenBank/DDBJ whole genome shotgun (WGS) entry which is preliminary data.</text>
</comment>
<gene>
    <name evidence="2" type="ORF">E1295_17780</name>
</gene>
<dbReference type="InterPro" id="IPR000073">
    <property type="entry name" value="AB_hydrolase_1"/>
</dbReference>
<dbReference type="RefSeq" id="WP_132631431.1">
    <property type="nucleotide sequence ID" value="NZ_SMLD01000041.1"/>
</dbReference>
<dbReference type="GO" id="GO:0016787">
    <property type="term" value="F:hydrolase activity"/>
    <property type="evidence" value="ECO:0007669"/>
    <property type="project" value="UniProtKB-KW"/>
</dbReference>
<dbReference type="Gene3D" id="3.40.50.1820">
    <property type="entry name" value="alpha/beta hydrolase"/>
    <property type="match status" value="1"/>
</dbReference>